<dbReference type="KEGG" id="pnt:G5B91_32310"/>
<dbReference type="Gene3D" id="3.40.50.1820">
    <property type="entry name" value="alpha/beta hydrolase"/>
    <property type="match status" value="1"/>
</dbReference>
<evidence type="ECO:0000313" key="4">
    <source>
        <dbReference type="EMBL" id="QIE90688.1"/>
    </source>
</evidence>
<dbReference type="Pfam" id="PF07859">
    <property type="entry name" value="Abhydrolase_3"/>
    <property type="match status" value="1"/>
</dbReference>
<dbReference type="InterPro" id="IPR050300">
    <property type="entry name" value="GDXG_lipolytic_enzyme"/>
</dbReference>
<protein>
    <submittedName>
        <fullName evidence="4">Alpha/beta hydrolase</fullName>
    </submittedName>
</protein>
<name>A0A6G6J5R1_PSENT</name>
<proteinExistence type="inferred from homology"/>
<keyword evidence="2 4" id="KW-0378">Hydrolase</keyword>
<dbReference type="GO" id="GO:0016787">
    <property type="term" value="F:hydrolase activity"/>
    <property type="evidence" value="ECO:0007669"/>
    <property type="project" value="UniProtKB-KW"/>
</dbReference>
<dbReference type="RefSeq" id="WP_024766692.1">
    <property type="nucleotide sequence ID" value="NZ_CP049140.1"/>
</dbReference>
<dbReference type="SUPFAM" id="SSF53474">
    <property type="entry name" value="alpha/beta-Hydrolases"/>
    <property type="match status" value="1"/>
</dbReference>
<evidence type="ECO:0000256" key="1">
    <source>
        <dbReference type="ARBA" id="ARBA00010515"/>
    </source>
</evidence>
<dbReference type="InterPro" id="IPR002168">
    <property type="entry name" value="Lipase_GDXG_HIS_AS"/>
</dbReference>
<gene>
    <name evidence="4" type="ORF">G5B91_32310</name>
</gene>
<feature type="domain" description="Alpha/beta hydrolase fold-3" evidence="3">
    <location>
        <begin position="80"/>
        <end position="285"/>
    </location>
</feature>
<comment type="similarity">
    <text evidence="1">Belongs to the 'GDXG' lipolytic enzyme family.</text>
</comment>
<reference evidence="4 5" key="1">
    <citation type="submission" date="2020-02" db="EMBL/GenBank/DDBJ databases">
        <title>Integrative conjugative elements (ICEs) and plasmids drive adaptation of Pseudomonas nitroreducens strain HBP1 to wastewater environment.</title>
        <authorList>
            <person name="Sentchilo V."/>
            <person name="Carraro N."/>
            <person name="Bertelli C."/>
            <person name="van der Meer J.R."/>
        </authorList>
    </citation>
    <scope>NUCLEOTIDE SEQUENCE [LARGE SCALE GENOMIC DNA]</scope>
    <source>
        <strain evidence="4 5">HBP1</strain>
    </source>
</reference>
<accession>A0A6G6J5R1</accession>
<dbReference type="Proteomes" id="UP000501063">
    <property type="component" value="Chromosome"/>
</dbReference>
<dbReference type="PANTHER" id="PTHR48081:SF8">
    <property type="entry name" value="ALPHA_BETA HYDROLASE FOLD-3 DOMAIN-CONTAINING PROTEIN-RELATED"/>
    <property type="match status" value="1"/>
</dbReference>
<dbReference type="InterPro" id="IPR029058">
    <property type="entry name" value="AB_hydrolase_fold"/>
</dbReference>
<dbReference type="EMBL" id="CP049140">
    <property type="protein sequence ID" value="QIE90688.1"/>
    <property type="molecule type" value="Genomic_DNA"/>
</dbReference>
<dbReference type="AlphaFoldDB" id="A0A6G6J5R1"/>
<evidence type="ECO:0000256" key="2">
    <source>
        <dbReference type="ARBA" id="ARBA00022801"/>
    </source>
</evidence>
<dbReference type="PANTHER" id="PTHR48081">
    <property type="entry name" value="AB HYDROLASE SUPERFAMILY PROTEIN C4A8.06C"/>
    <property type="match status" value="1"/>
</dbReference>
<dbReference type="PROSITE" id="PS01173">
    <property type="entry name" value="LIPASE_GDXG_HIS"/>
    <property type="match status" value="1"/>
</dbReference>
<organism evidence="4 5">
    <name type="scientific">Pseudomonas nitroreducens</name>
    <dbReference type="NCBI Taxonomy" id="46680"/>
    <lineage>
        <taxon>Bacteria</taxon>
        <taxon>Pseudomonadati</taxon>
        <taxon>Pseudomonadota</taxon>
        <taxon>Gammaproteobacteria</taxon>
        <taxon>Pseudomonadales</taxon>
        <taxon>Pseudomonadaceae</taxon>
        <taxon>Pseudomonas</taxon>
    </lineage>
</organism>
<sequence length="309" mass="33392">MTRRYPLSDAMQAFVVRTQSMAVASPTLAAQREGYLRMAEAFCPPRPAGLCISELLLEGLPEIRLYRPASLAPESGWPTVLYLHGGGWTLGNAGSHDVICAELAARLQALVVAVSYRLAPEHPYPAALHDCRIVWQRLRSGSLGEPVDIARLVVAGDSAGGNLSAALCLALRDTGEPLPGAQALIYPALGDQPTPSRTQCANAPLLTREEVDNCLNAYLSRPADRRDPLALPLMAEDLRGLPPAFIAVAEFDPLRDDGALYRDRLRAAGVDVEYFAGPGLVHGCLRAHDVAEVVQLRVALLAFLRRHLR</sequence>
<dbReference type="InterPro" id="IPR013094">
    <property type="entry name" value="AB_hydrolase_3"/>
</dbReference>
<evidence type="ECO:0000313" key="5">
    <source>
        <dbReference type="Proteomes" id="UP000501063"/>
    </source>
</evidence>
<evidence type="ECO:0000259" key="3">
    <source>
        <dbReference type="Pfam" id="PF07859"/>
    </source>
</evidence>